<sequence>MKITDVLSSDPEIVSGAVVFKGTRVPVDALFENLADGMSLEAFLENFPTVERAQAETVLHLVGEDVKRYFPKAA</sequence>
<dbReference type="OrthoDB" id="9809529at2"/>
<comment type="caution">
    <text evidence="1">The sequence shown here is derived from an EMBL/GenBank/DDBJ whole genome shotgun (WGS) entry which is preliminary data.</text>
</comment>
<dbReference type="Pfam" id="PF04255">
    <property type="entry name" value="DUF433"/>
    <property type="match status" value="1"/>
</dbReference>
<protein>
    <submittedName>
        <fullName evidence="1">DUF433 domain-containing protein</fullName>
    </submittedName>
</protein>
<organism evidence="1 2">
    <name type="scientific">Kumtagia ephedrae</name>
    <dbReference type="NCBI Taxonomy" id="2116701"/>
    <lineage>
        <taxon>Bacteria</taxon>
        <taxon>Pseudomonadati</taxon>
        <taxon>Pseudomonadota</taxon>
        <taxon>Alphaproteobacteria</taxon>
        <taxon>Hyphomicrobiales</taxon>
        <taxon>Phyllobacteriaceae</taxon>
        <taxon>Kumtagia</taxon>
    </lineage>
</organism>
<dbReference type="SUPFAM" id="SSF46689">
    <property type="entry name" value="Homeodomain-like"/>
    <property type="match status" value="1"/>
</dbReference>
<keyword evidence="2" id="KW-1185">Reference proteome</keyword>
<dbReference type="PANTHER" id="PTHR34849">
    <property type="entry name" value="SSL5025 PROTEIN"/>
    <property type="match status" value="1"/>
</dbReference>
<evidence type="ECO:0000313" key="2">
    <source>
        <dbReference type="Proteomes" id="UP000241229"/>
    </source>
</evidence>
<accession>A0A2P7S4W6</accession>
<proteinExistence type="predicted"/>
<dbReference type="AlphaFoldDB" id="A0A2P7S4W6"/>
<dbReference type="PANTHER" id="PTHR34849:SF3">
    <property type="entry name" value="SSR2962 PROTEIN"/>
    <property type="match status" value="1"/>
</dbReference>
<reference evidence="1 2" key="1">
    <citation type="submission" date="2018-03" db="EMBL/GenBank/DDBJ databases">
        <title>The draft genome of Mesorhizobium sp. 6GN-30.</title>
        <authorList>
            <person name="Liu L."/>
            <person name="Li L."/>
            <person name="Wang T."/>
            <person name="Zhang X."/>
            <person name="Liang L."/>
        </authorList>
    </citation>
    <scope>NUCLEOTIDE SEQUENCE [LARGE SCALE GENOMIC DNA]</scope>
    <source>
        <strain evidence="1 2">6GN30</strain>
    </source>
</reference>
<name>A0A2P7S4W6_9HYPH</name>
<dbReference type="InterPro" id="IPR009057">
    <property type="entry name" value="Homeodomain-like_sf"/>
</dbReference>
<dbReference type="Gene3D" id="1.10.10.10">
    <property type="entry name" value="Winged helix-like DNA-binding domain superfamily/Winged helix DNA-binding domain"/>
    <property type="match status" value="1"/>
</dbReference>
<evidence type="ECO:0000313" key="1">
    <source>
        <dbReference type="EMBL" id="PSJ57508.1"/>
    </source>
</evidence>
<gene>
    <name evidence="1" type="ORF">C7I84_17850</name>
</gene>
<dbReference type="InterPro" id="IPR007367">
    <property type="entry name" value="DUF433"/>
</dbReference>
<dbReference type="InterPro" id="IPR036388">
    <property type="entry name" value="WH-like_DNA-bd_sf"/>
</dbReference>
<dbReference type="EMBL" id="PXYK01000017">
    <property type="protein sequence ID" value="PSJ57508.1"/>
    <property type="molecule type" value="Genomic_DNA"/>
</dbReference>
<dbReference type="Proteomes" id="UP000241229">
    <property type="component" value="Unassembled WGS sequence"/>
</dbReference>
<dbReference type="RefSeq" id="WP_106773572.1">
    <property type="nucleotide sequence ID" value="NZ_PXYK01000017.1"/>
</dbReference>